<accession>A0A066RH33</accession>
<dbReference type="EMBL" id="JMIB01000045">
    <property type="protein sequence ID" value="KDM89730.1"/>
    <property type="molecule type" value="Genomic_DNA"/>
</dbReference>
<evidence type="ECO:0000313" key="2">
    <source>
        <dbReference type="Proteomes" id="UP000027192"/>
    </source>
</evidence>
<evidence type="ECO:0000313" key="1">
    <source>
        <dbReference type="EMBL" id="KDM89730.1"/>
    </source>
</evidence>
<reference evidence="1 2" key="1">
    <citation type="submission" date="2014-04" db="EMBL/GenBank/DDBJ databases">
        <title>Draft genome sequence of Photobacterium halotolerans S2753: a solonamide, ngercheumicin and holomycin producer.</title>
        <authorList>
            <person name="Machado H.R."/>
            <person name="Gram L."/>
        </authorList>
    </citation>
    <scope>NUCLEOTIDE SEQUENCE [LARGE SCALE GENOMIC DNA]</scope>
    <source>
        <strain evidence="1 2">S2753</strain>
    </source>
</reference>
<name>A0A066RH33_9GAMM</name>
<protein>
    <submittedName>
        <fullName evidence="1">Uncharacterized protein</fullName>
    </submittedName>
</protein>
<proteinExistence type="predicted"/>
<organism evidence="1 2">
    <name type="scientific">Photobacterium galatheae</name>
    <dbReference type="NCBI Taxonomy" id="1654360"/>
    <lineage>
        <taxon>Bacteria</taxon>
        <taxon>Pseudomonadati</taxon>
        <taxon>Pseudomonadota</taxon>
        <taxon>Gammaproteobacteria</taxon>
        <taxon>Vibrionales</taxon>
        <taxon>Vibrionaceae</taxon>
        <taxon>Photobacterium</taxon>
    </lineage>
</organism>
<keyword evidence="2" id="KW-1185">Reference proteome</keyword>
<dbReference type="Proteomes" id="UP000027192">
    <property type="component" value="Unassembled WGS sequence"/>
</dbReference>
<dbReference type="AlphaFoldDB" id="A0A066RH33"/>
<gene>
    <name evidence="1" type="ORF">EA58_21225</name>
</gene>
<sequence length="61" mass="6924">MNADLFGADAPELGNFVNKIVEWDVVVGFEAELLVRIHDHSPLQTNLYRNVNISRTLRSLD</sequence>
<comment type="caution">
    <text evidence="1">The sequence shown here is derived from an EMBL/GenBank/DDBJ whole genome shotgun (WGS) entry which is preliminary data.</text>
</comment>